<feature type="region of interest" description="Disordered" evidence="1">
    <location>
        <begin position="24"/>
        <end position="85"/>
    </location>
</feature>
<evidence type="ECO:0000313" key="5">
    <source>
        <dbReference type="Proteomes" id="UP000230971"/>
    </source>
</evidence>
<reference evidence="2 4" key="1">
    <citation type="submission" date="2016-01" db="EMBL/GenBank/DDBJ databases">
        <title>The new phylogeny of the genus Mycobacterium.</title>
        <authorList>
            <person name="Tarcisio F."/>
            <person name="Conor M."/>
            <person name="Antonella G."/>
            <person name="Elisabetta G."/>
            <person name="Giulia F.S."/>
            <person name="Sara T."/>
            <person name="Anna F."/>
            <person name="Clotilde B."/>
            <person name="Roberto B."/>
            <person name="Veronica D.S."/>
            <person name="Fabio R."/>
            <person name="Monica P."/>
            <person name="Olivier J."/>
            <person name="Enrico T."/>
            <person name="Nicola S."/>
        </authorList>
    </citation>
    <scope>NUCLEOTIDE SEQUENCE [LARGE SCALE GENOMIC DNA]</scope>
    <source>
        <strain evidence="2 4">DSM 44243</strain>
    </source>
</reference>
<evidence type="ECO:0000313" key="3">
    <source>
        <dbReference type="EMBL" id="PIB75844.1"/>
    </source>
</evidence>
<evidence type="ECO:0000256" key="1">
    <source>
        <dbReference type="SAM" id="MobiDB-lite"/>
    </source>
</evidence>
<gene>
    <name evidence="2" type="ORF">AWB95_11000</name>
    <name evidence="3" type="ORF">CQY23_19190</name>
</gene>
<dbReference type="EMBL" id="LQOM01000025">
    <property type="protein sequence ID" value="ORV14086.1"/>
    <property type="molecule type" value="Genomic_DNA"/>
</dbReference>
<evidence type="ECO:0000313" key="4">
    <source>
        <dbReference type="Proteomes" id="UP000193907"/>
    </source>
</evidence>
<name>A0A1X1RRR6_MYCCE</name>
<keyword evidence="4" id="KW-1185">Reference proteome</keyword>
<dbReference type="EMBL" id="PDKV01000030">
    <property type="protein sequence ID" value="PIB75844.1"/>
    <property type="molecule type" value="Genomic_DNA"/>
</dbReference>
<evidence type="ECO:0008006" key="6">
    <source>
        <dbReference type="Google" id="ProtNLM"/>
    </source>
</evidence>
<organism evidence="2 4">
    <name type="scientific">Mycobacterium celatum</name>
    <dbReference type="NCBI Taxonomy" id="28045"/>
    <lineage>
        <taxon>Bacteria</taxon>
        <taxon>Bacillati</taxon>
        <taxon>Actinomycetota</taxon>
        <taxon>Actinomycetes</taxon>
        <taxon>Mycobacteriales</taxon>
        <taxon>Mycobacteriaceae</taxon>
        <taxon>Mycobacterium</taxon>
    </lineage>
</organism>
<feature type="compositionally biased region" description="Low complexity" evidence="1">
    <location>
        <begin position="24"/>
        <end position="50"/>
    </location>
</feature>
<dbReference type="AlphaFoldDB" id="A0A1X1RRR6"/>
<dbReference type="RefSeq" id="WP_062541081.1">
    <property type="nucleotide sequence ID" value="NZ_BBUN01000320.1"/>
</dbReference>
<dbReference type="PROSITE" id="PS51257">
    <property type="entry name" value="PROKAR_LIPOPROTEIN"/>
    <property type="match status" value="1"/>
</dbReference>
<protein>
    <recommendedName>
        <fullName evidence="6">DUF5642 domain-containing protein</fullName>
    </recommendedName>
</protein>
<evidence type="ECO:0000313" key="2">
    <source>
        <dbReference type="EMBL" id="ORV14086.1"/>
    </source>
</evidence>
<accession>A0A1X1RRR6</accession>
<dbReference type="OrthoDB" id="4751027at2"/>
<dbReference type="Proteomes" id="UP000193907">
    <property type="component" value="Unassembled WGS sequence"/>
</dbReference>
<dbReference type="STRING" id="28045.AWB95_11000"/>
<comment type="caution">
    <text evidence="2">The sequence shown here is derived from an EMBL/GenBank/DDBJ whole genome shotgun (WGS) entry which is preliminary data.</text>
</comment>
<dbReference type="Proteomes" id="UP000230971">
    <property type="component" value="Unassembled WGS sequence"/>
</dbReference>
<proteinExistence type="predicted"/>
<sequence length="197" mass="19385">MRISLLAATGVAVAATLVAGCHSNSKSSTATSGAAKPTATSHASTPASPADYTKLLIGPKDINAPDTFTAGPPTPNPNGQQGAAITFTDDDGSHVIRDTIVVLPDPAAAANALDAAKAAPPGAISGPPVATDVGAGGTTISGDAPDKSKGITVLMFTEGRAFVTLEFDGPSGMSAPPDFVSDVGKKQDAAIKQGLHA</sequence>
<reference evidence="3 5" key="2">
    <citation type="journal article" date="2017" name="Infect. Genet. Evol.">
        <title>The new phylogeny of the genus Mycobacterium: The old and the news.</title>
        <authorList>
            <person name="Tortoli E."/>
            <person name="Fedrizzi T."/>
            <person name="Meehan C.J."/>
            <person name="Trovato A."/>
            <person name="Grottola A."/>
            <person name="Giacobazzi E."/>
            <person name="Serpini G.F."/>
            <person name="Tagliazucchi S."/>
            <person name="Fabio A."/>
            <person name="Bettua C."/>
            <person name="Bertorelli R."/>
            <person name="Frascaro F."/>
            <person name="De Sanctis V."/>
            <person name="Pecorari M."/>
            <person name="Jousson O."/>
            <person name="Segata N."/>
            <person name="Cirillo D.M."/>
        </authorList>
    </citation>
    <scope>NUCLEOTIDE SEQUENCE [LARGE SCALE GENOMIC DNA]</scope>
    <source>
        <strain evidence="3 5">NCTC 12882</strain>
    </source>
</reference>